<dbReference type="RefSeq" id="WP_074732798.1">
    <property type="nucleotide sequence ID" value="NZ_FNYK01000084.1"/>
</dbReference>
<dbReference type="PANTHER" id="PTHR39201:SF1">
    <property type="entry name" value="FLAVODOXIN-LIKE DOMAIN-CONTAINING PROTEIN"/>
    <property type="match status" value="1"/>
</dbReference>
<dbReference type="AlphaFoldDB" id="A0A1H6X7R7"/>
<dbReference type="InterPro" id="IPR029039">
    <property type="entry name" value="Flavoprotein-like_sf"/>
</dbReference>
<dbReference type="Gene3D" id="3.40.50.360">
    <property type="match status" value="1"/>
</dbReference>
<gene>
    <name evidence="2" type="ORF">SAMN04487834_10847</name>
</gene>
<dbReference type="Proteomes" id="UP000183028">
    <property type="component" value="Unassembled WGS sequence"/>
</dbReference>
<proteinExistence type="predicted"/>
<dbReference type="InterPro" id="IPR008254">
    <property type="entry name" value="Flavodoxin/NO_synth"/>
</dbReference>
<keyword evidence="3" id="KW-1185">Reference proteome</keyword>
<evidence type="ECO:0000313" key="3">
    <source>
        <dbReference type="Proteomes" id="UP000183028"/>
    </source>
</evidence>
<reference evidence="3" key="1">
    <citation type="submission" date="2016-10" db="EMBL/GenBank/DDBJ databases">
        <authorList>
            <person name="Varghese N."/>
        </authorList>
    </citation>
    <scope>NUCLEOTIDE SEQUENCE [LARGE SCALE GENOMIC DNA]</scope>
    <source>
        <strain evidence="3">DSM 20406</strain>
    </source>
</reference>
<accession>A0A1H6X7R7</accession>
<dbReference type="SUPFAM" id="SSF52218">
    <property type="entry name" value="Flavoproteins"/>
    <property type="match status" value="1"/>
</dbReference>
<sequence>MENKILVAVFSASGVTKKVGEEIARIAGADFYEIVPKEIYTSADLNWMNKKSRSSIEMNDSSLRPEIKGRIADMASYNTLIIGFPIWWGMAPRIIDTFLESYDFSGKKIIPFCTSGGSGIGRSDIALHKDVSDDVKWEKGVQINSPNEAKIKKWLEKVL</sequence>
<evidence type="ECO:0000313" key="2">
    <source>
        <dbReference type="EMBL" id="SEJ25199.1"/>
    </source>
</evidence>
<dbReference type="STRING" id="322505.SAMN04487836_1644"/>
<organism evidence="2 3">
    <name type="scientific">Sharpea azabuensis</name>
    <dbReference type="NCBI Taxonomy" id="322505"/>
    <lineage>
        <taxon>Bacteria</taxon>
        <taxon>Bacillati</taxon>
        <taxon>Bacillota</taxon>
        <taxon>Erysipelotrichia</taxon>
        <taxon>Erysipelotrichales</taxon>
        <taxon>Coprobacillaceae</taxon>
        <taxon>Sharpea</taxon>
    </lineage>
</organism>
<evidence type="ECO:0000259" key="1">
    <source>
        <dbReference type="Pfam" id="PF12682"/>
    </source>
</evidence>
<dbReference type="EMBL" id="FNYK01000084">
    <property type="protein sequence ID" value="SEJ25199.1"/>
    <property type="molecule type" value="Genomic_DNA"/>
</dbReference>
<feature type="domain" description="Flavodoxin-like" evidence="1">
    <location>
        <begin position="4"/>
        <end position="157"/>
    </location>
</feature>
<name>A0A1H6X7R7_9FIRM</name>
<dbReference type="GO" id="GO:0010181">
    <property type="term" value="F:FMN binding"/>
    <property type="evidence" value="ECO:0007669"/>
    <property type="project" value="InterPro"/>
</dbReference>
<protein>
    <submittedName>
        <fullName evidence="2">Flavodoxin</fullName>
    </submittedName>
</protein>
<dbReference type="NCBIfam" id="NF005501">
    <property type="entry name" value="PRK07116.1"/>
    <property type="match status" value="1"/>
</dbReference>
<dbReference type="Pfam" id="PF12682">
    <property type="entry name" value="Flavodoxin_4"/>
    <property type="match status" value="1"/>
</dbReference>
<dbReference type="eggNOG" id="COG0716">
    <property type="taxonomic scope" value="Bacteria"/>
</dbReference>
<dbReference type="PANTHER" id="PTHR39201">
    <property type="entry name" value="EXPORTED PROTEIN-RELATED"/>
    <property type="match status" value="1"/>
</dbReference>
<dbReference type="OrthoDB" id="9806505at2"/>
<dbReference type="GO" id="GO:0016651">
    <property type="term" value="F:oxidoreductase activity, acting on NAD(P)H"/>
    <property type="evidence" value="ECO:0007669"/>
    <property type="project" value="UniProtKB-ARBA"/>
</dbReference>